<feature type="signal peptide" evidence="1">
    <location>
        <begin position="1"/>
        <end position="16"/>
    </location>
</feature>
<dbReference type="EMBL" id="CM010720">
    <property type="protein sequence ID" value="RZC67448.1"/>
    <property type="molecule type" value="Genomic_DNA"/>
</dbReference>
<proteinExistence type="predicted"/>
<accession>A0A4Y7K652</accession>
<sequence length="59" mass="6390">MLILGVMVMILMFVYGTKRHGNISGTGICEKGEAHGVISCGIVRAIRFSDIVLIGRLQN</sequence>
<protein>
    <submittedName>
        <fullName evidence="2">Uncharacterized protein</fullName>
    </submittedName>
</protein>
<feature type="chain" id="PRO_5021201954" evidence="1">
    <location>
        <begin position="17"/>
        <end position="59"/>
    </location>
</feature>
<organism evidence="2 3">
    <name type="scientific">Papaver somniferum</name>
    <name type="common">Opium poppy</name>
    <dbReference type="NCBI Taxonomy" id="3469"/>
    <lineage>
        <taxon>Eukaryota</taxon>
        <taxon>Viridiplantae</taxon>
        <taxon>Streptophyta</taxon>
        <taxon>Embryophyta</taxon>
        <taxon>Tracheophyta</taxon>
        <taxon>Spermatophyta</taxon>
        <taxon>Magnoliopsida</taxon>
        <taxon>Ranunculales</taxon>
        <taxon>Papaveraceae</taxon>
        <taxon>Papaveroideae</taxon>
        <taxon>Papaver</taxon>
    </lineage>
</organism>
<keyword evidence="3" id="KW-1185">Reference proteome</keyword>
<evidence type="ECO:0000256" key="1">
    <source>
        <dbReference type="SAM" id="SignalP"/>
    </source>
</evidence>
<dbReference type="AlphaFoldDB" id="A0A4Y7K652"/>
<name>A0A4Y7K652_PAPSO</name>
<dbReference type="Proteomes" id="UP000316621">
    <property type="component" value="Chromosome 6"/>
</dbReference>
<dbReference type="Gramene" id="RZC67448">
    <property type="protein sequence ID" value="RZC67448"/>
    <property type="gene ID" value="C5167_011158"/>
</dbReference>
<gene>
    <name evidence="2" type="ORF">C5167_011158</name>
</gene>
<evidence type="ECO:0000313" key="3">
    <source>
        <dbReference type="Proteomes" id="UP000316621"/>
    </source>
</evidence>
<reference evidence="2 3" key="1">
    <citation type="journal article" date="2018" name="Science">
        <title>The opium poppy genome and morphinan production.</title>
        <authorList>
            <person name="Guo L."/>
            <person name="Winzer T."/>
            <person name="Yang X."/>
            <person name="Li Y."/>
            <person name="Ning Z."/>
            <person name="He Z."/>
            <person name="Teodor R."/>
            <person name="Lu Y."/>
            <person name="Bowser T.A."/>
            <person name="Graham I.A."/>
            <person name="Ye K."/>
        </authorList>
    </citation>
    <scope>NUCLEOTIDE SEQUENCE [LARGE SCALE GENOMIC DNA]</scope>
    <source>
        <strain evidence="3">cv. HN1</strain>
        <tissue evidence="2">Leaves</tissue>
    </source>
</reference>
<evidence type="ECO:0000313" key="2">
    <source>
        <dbReference type="EMBL" id="RZC67448.1"/>
    </source>
</evidence>
<keyword evidence="1" id="KW-0732">Signal</keyword>